<reference evidence="2" key="5">
    <citation type="journal article" date="2021" name="G3 (Bethesda)">
        <title>Aegilops tauschii genome assembly Aet v5.0 features greater sequence contiguity and improved annotation.</title>
        <authorList>
            <person name="Wang L."/>
            <person name="Zhu T."/>
            <person name="Rodriguez J.C."/>
            <person name="Deal K.R."/>
            <person name="Dubcovsky J."/>
            <person name="McGuire P.E."/>
            <person name="Lux T."/>
            <person name="Spannagl M."/>
            <person name="Mayer K.F.X."/>
            <person name="Baldrich P."/>
            <person name="Meyers B.C."/>
            <person name="Huo N."/>
            <person name="Gu Y.Q."/>
            <person name="Zhou H."/>
            <person name="Devos K.M."/>
            <person name="Bennetzen J.L."/>
            <person name="Unver T."/>
            <person name="Budak H."/>
            <person name="Gulick P.J."/>
            <person name="Galiba G."/>
            <person name="Kalapos B."/>
            <person name="Nelson D.R."/>
            <person name="Li P."/>
            <person name="You F.M."/>
            <person name="Luo M.C."/>
            <person name="Dvorak J."/>
        </authorList>
    </citation>
    <scope>NUCLEOTIDE SEQUENCE [LARGE SCALE GENOMIC DNA]</scope>
    <source>
        <strain evidence="2">cv. AL8/78</strain>
    </source>
</reference>
<evidence type="ECO:0000256" key="1">
    <source>
        <dbReference type="SAM" id="MobiDB-lite"/>
    </source>
</evidence>
<feature type="compositionally biased region" description="Basic residues" evidence="1">
    <location>
        <begin position="85"/>
        <end position="94"/>
    </location>
</feature>
<keyword evidence="3" id="KW-1185">Reference proteome</keyword>
<protein>
    <submittedName>
        <fullName evidence="2">Uncharacterized protein</fullName>
    </submittedName>
</protein>
<sequence length="343" mass="38189">PLVLGLDEDILVELGGVVPAEVLRHSADLQAPPALLVVPVRVEAVPERVDHPAGVRAVERPPQPGAAERVERRHRVPEPADGVHHGHGPVRHRVQLVQPARLEQRRHQQDVRARRDPVRHPHREPHPPAHLVPVLPLEPPQHVLQVRPPRAQHHELHVLLRDPRHRRRDDVHALLVVQPPDEPDERHAVAHLQAQLALQGRLALPLAGVQRVSGVVGVVVGVQVHVDRGVPLGRVDAVHDAVQFPVVLVYYVVKAPAAFRRLQLPHVAMADGDHPVCHLQASSEHVVVLATKGIMQFEVIDVVRRQVHDVEVIYRATSLMSNVMDHENRTSILHQAIVSVIRL</sequence>
<feature type="compositionally biased region" description="Basic and acidic residues" evidence="1">
    <location>
        <begin position="102"/>
        <end position="127"/>
    </location>
</feature>
<dbReference type="AlphaFoldDB" id="A0A453PKD3"/>
<reference evidence="3" key="1">
    <citation type="journal article" date="2014" name="Science">
        <title>Ancient hybridizations among the ancestral genomes of bread wheat.</title>
        <authorList>
            <consortium name="International Wheat Genome Sequencing Consortium,"/>
            <person name="Marcussen T."/>
            <person name="Sandve S.R."/>
            <person name="Heier L."/>
            <person name="Spannagl M."/>
            <person name="Pfeifer M."/>
            <person name="Jakobsen K.S."/>
            <person name="Wulff B.B."/>
            <person name="Steuernagel B."/>
            <person name="Mayer K.F."/>
            <person name="Olsen O.A."/>
        </authorList>
    </citation>
    <scope>NUCLEOTIDE SEQUENCE [LARGE SCALE GENOMIC DNA]</scope>
    <source>
        <strain evidence="3">cv. AL8/78</strain>
    </source>
</reference>
<reference evidence="3" key="2">
    <citation type="journal article" date="2017" name="Nat. Plants">
        <title>The Aegilops tauschii genome reveals multiple impacts of transposons.</title>
        <authorList>
            <person name="Zhao G."/>
            <person name="Zou C."/>
            <person name="Li K."/>
            <person name="Wang K."/>
            <person name="Li T."/>
            <person name="Gao L."/>
            <person name="Zhang X."/>
            <person name="Wang H."/>
            <person name="Yang Z."/>
            <person name="Liu X."/>
            <person name="Jiang W."/>
            <person name="Mao L."/>
            <person name="Kong X."/>
            <person name="Jiao Y."/>
            <person name="Jia J."/>
        </authorList>
    </citation>
    <scope>NUCLEOTIDE SEQUENCE [LARGE SCALE GENOMIC DNA]</scope>
    <source>
        <strain evidence="3">cv. AL8/78</strain>
    </source>
</reference>
<reference evidence="2" key="4">
    <citation type="submission" date="2019-03" db="UniProtKB">
        <authorList>
            <consortium name="EnsemblPlants"/>
        </authorList>
    </citation>
    <scope>IDENTIFICATION</scope>
</reference>
<reference evidence="2" key="3">
    <citation type="journal article" date="2017" name="Nature">
        <title>Genome sequence of the progenitor of the wheat D genome Aegilops tauschii.</title>
        <authorList>
            <person name="Luo M.C."/>
            <person name="Gu Y.Q."/>
            <person name="Puiu D."/>
            <person name="Wang H."/>
            <person name="Twardziok S.O."/>
            <person name="Deal K.R."/>
            <person name="Huo N."/>
            <person name="Zhu T."/>
            <person name="Wang L."/>
            <person name="Wang Y."/>
            <person name="McGuire P.E."/>
            <person name="Liu S."/>
            <person name="Long H."/>
            <person name="Ramasamy R.K."/>
            <person name="Rodriguez J.C."/>
            <person name="Van S.L."/>
            <person name="Yuan L."/>
            <person name="Wang Z."/>
            <person name="Xia Z."/>
            <person name="Xiao L."/>
            <person name="Anderson O.D."/>
            <person name="Ouyang S."/>
            <person name="Liang Y."/>
            <person name="Zimin A.V."/>
            <person name="Pertea G."/>
            <person name="Qi P."/>
            <person name="Bennetzen J.L."/>
            <person name="Dai X."/>
            <person name="Dawson M.W."/>
            <person name="Muller H.G."/>
            <person name="Kugler K."/>
            <person name="Rivarola-Duarte L."/>
            <person name="Spannagl M."/>
            <person name="Mayer K.F.X."/>
            <person name="Lu F.H."/>
            <person name="Bevan M.W."/>
            <person name="Leroy P."/>
            <person name="Li P."/>
            <person name="You F.M."/>
            <person name="Sun Q."/>
            <person name="Liu Z."/>
            <person name="Lyons E."/>
            <person name="Wicker T."/>
            <person name="Salzberg S.L."/>
            <person name="Devos K.M."/>
            <person name="Dvorak J."/>
        </authorList>
    </citation>
    <scope>NUCLEOTIDE SEQUENCE [LARGE SCALE GENOMIC DNA]</scope>
    <source>
        <strain evidence="2">cv. AL8/78</strain>
    </source>
</reference>
<feature type="compositionally biased region" description="Basic and acidic residues" evidence="1">
    <location>
        <begin position="68"/>
        <end position="84"/>
    </location>
</feature>
<dbReference type="Proteomes" id="UP000015105">
    <property type="component" value="Chromosome 6D"/>
</dbReference>
<dbReference type="EnsemblPlants" id="AET6Gv20761500.1">
    <property type="protein sequence ID" value="AET6Gv20761500.1"/>
    <property type="gene ID" value="AET6Gv20761500"/>
</dbReference>
<feature type="region of interest" description="Disordered" evidence="1">
    <location>
        <begin position="53"/>
        <end position="134"/>
    </location>
</feature>
<name>A0A453PKD3_AEGTS</name>
<evidence type="ECO:0000313" key="2">
    <source>
        <dbReference type="EnsemblPlants" id="AET6Gv20761500.1"/>
    </source>
</evidence>
<accession>A0A453PKD3</accession>
<proteinExistence type="predicted"/>
<evidence type="ECO:0000313" key="3">
    <source>
        <dbReference type="Proteomes" id="UP000015105"/>
    </source>
</evidence>
<dbReference type="Gramene" id="AET6Gv20761500.1">
    <property type="protein sequence ID" value="AET6Gv20761500.1"/>
    <property type="gene ID" value="AET6Gv20761500"/>
</dbReference>
<organism evidence="2 3">
    <name type="scientific">Aegilops tauschii subsp. strangulata</name>
    <name type="common">Goatgrass</name>
    <dbReference type="NCBI Taxonomy" id="200361"/>
    <lineage>
        <taxon>Eukaryota</taxon>
        <taxon>Viridiplantae</taxon>
        <taxon>Streptophyta</taxon>
        <taxon>Embryophyta</taxon>
        <taxon>Tracheophyta</taxon>
        <taxon>Spermatophyta</taxon>
        <taxon>Magnoliopsida</taxon>
        <taxon>Liliopsida</taxon>
        <taxon>Poales</taxon>
        <taxon>Poaceae</taxon>
        <taxon>BOP clade</taxon>
        <taxon>Pooideae</taxon>
        <taxon>Triticodae</taxon>
        <taxon>Triticeae</taxon>
        <taxon>Triticinae</taxon>
        <taxon>Aegilops</taxon>
    </lineage>
</organism>